<dbReference type="PaxDb" id="65489-OBART08G11240.1"/>
<accession>A0A0D3GZ59</accession>
<dbReference type="STRING" id="65489.A0A0D3GZ59"/>
<dbReference type="Gramene" id="OBART08G11240.1">
    <property type="protein sequence ID" value="OBART08G11240.1"/>
    <property type="gene ID" value="OBART08G11240"/>
</dbReference>
<evidence type="ECO:0000313" key="3">
    <source>
        <dbReference type="Proteomes" id="UP000026960"/>
    </source>
</evidence>
<dbReference type="AlphaFoldDB" id="A0A0D3GZ59"/>
<dbReference type="HOGENOM" id="CLU_1478723_0_0_1"/>
<feature type="domain" description="F-box/LRR-repeat protein 15/At3g58940/PEG3-like LRR" evidence="1">
    <location>
        <begin position="116"/>
        <end position="202"/>
    </location>
</feature>
<sequence length="219" mass="24439">MADSACTVVLSPCWRRCHIWASTPLVSDNADLHPDDDSGRCPHRCAVPVLAPHLGGASTLFIFNVADLLPDNDNPQIFWRDIADIVSRVLAAYPSHRCIRLTNACSYVDSRSAAVLSRWLGVLAAKGVQELILVFLPIWPMRVEPPADVLCIASLHRLYFGLRRSFPDTEHIRLGADVFPYLVELGICRTNMKAKDLDRLLRSLTPNQSIAPFLTREQV</sequence>
<keyword evidence="3" id="KW-1185">Reference proteome</keyword>
<dbReference type="EnsemblPlants" id="OBART08G11240.1">
    <property type="protein sequence ID" value="OBART08G11240.1"/>
    <property type="gene ID" value="OBART08G11240"/>
</dbReference>
<evidence type="ECO:0000259" key="1">
    <source>
        <dbReference type="Pfam" id="PF24758"/>
    </source>
</evidence>
<organism evidence="2">
    <name type="scientific">Oryza barthii</name>
    <dbReference type="NCBI Taxonomy" id="65489"/>
    <lineage>
        <taxon>Eukaryota</taxon>
        <taxon>Viridiplantae</taxon>
        <taxon>Streptophyta</taxon>
        <taxon>Embryophyta</taxon>
        <taxon>Tracheophyta</taxon>
        <taxon>Spermatophyta</taxon>
        <taxon>Magnoliopsida</taxon>
        <taxon>Liliopsida</taxon>
        <taxon>Poales</taxon>
        <taxon>Poaceae</taxon>
        <taxon>BOP clade</taxon>
        <taxon>Oryzoideae</taxon>
        <taxon>Oryzeae</taxon>
        <taxon>Oryzinae</taxon>
        <taxon>Oryza</taxon>
    </lineage>
</organism>
<protein>
    <recommendedName>
        <fullName evidence="1">F-box/LRR-repeat protein 15/At3g58940/PEG3-like LRR domain-containing protein</fullName>
    </recommendedName>
</protein>
<proteinExistence type="predicted"/>
<reference evidence="2" key="2">
    <citation type="submission" date="2015-03" db="UniProtKB">
        <authorList>
            <consortium name="EnsemblPlants"/>
        </authorList>
    </citation>
    <scope>IDENTIFICATION</scope>
</reference>
<dbReference type="InterPro" id="IPR055411">
    <property type="entry name" value="LRR_FXL15/At3g58940/PEG3-like"/>
</dbReference>
<dbReference type="eggNOG" id="ENOG502R3XN">
    <property type="taxonomic scope" value="Eukaryota"/>
</dbReference>
<reference evidence="2" key="1">
    <citation type="journal article" date="2009" name="Rice">
        <title>De Novo Next Generation Sequencing of Plant Genomes.</title>
        <authorList>
            <person name="Rounsley S."/>
            <person name="Marri P.R."/>
            <person name="Yu Y."/>
            <person name="He R."/>
            <person name="Sisneros N."/>
            <person name="Goicoechea J.L."/>
            <person name="Lee S.J."/>
            <person name="Angelova A."/>
            <person name="Kudrna D."/>
            <person name="Luo M."/>
            <person name="Affourtit J."/>
            <person name="Desany B."/>
            <person name="Knight J."/>
            <person name="Niazi F."/>
            <person name="Egholm M."/>
            <person name="Wing R.A."/>
        </authorList>
    </citation>
    <scope>NUCLEOTIDE SEQUENCE [LARGE SCALE GENOMIC DNA]</scope>
    <source>
        <strain evidence="2">cv. IRGC 105608</strain>
    </source>
</reference>
<dbReference type="Proteomes" id="UP000026960">
    <property type="component" value="Chromosome 8"/>
</dbReference>
<dbReference type="Pfam" id="PF24758">
    <property type="entry name" value="LRR_At5g56370"/>
    <property type="match status" value="1"/>
</dbReference>
<evidence type="ECO:0000313" key="2">
    <source>
        <dbReference type="EnsemblPlants" id="OBART08G11240.1"/>
    </source>
</evidence>
<name>A0A0D3GZ59_9ORYZ</name>